<dbReference type="SUPFAM" id="SSF50249">
    <property type="entry name" value="Nucleic acid-binding proteins"/>
    <property type="match status" value="5"/>
</dbReference>
<reference evidence="3 4" key="1">
    <citation type="submission" date="2017-06" db="EMBL/GenBank/DDBJ databases">
        <title>A platform for efficient transgenesis in Macrostomum lignano, a flatworm model organism for stem cell research.</title>
        <authorList>
            <person name="Berezikov E."/>
        </authorList>
    </citation>
    <scope>NUCLEOTIDE SEQUENCE [LARGE SCALE GENOMIC DNA]</scope>
    <source>
        <strain evidence="3">DV1</strain>
        <tissue evidence="3">Whole organism</tissue>
    </source>
</reference>
<dbReference type="PROSITE" id="PS50126">
    <property type="entry name" value="S1"/>
    <property type="match status" value="3"/>
</dbReference>
<dbReference type="InterPro" id="IPR012340">
    <property type="entry name" value="NA-bd_OB-fold"/>
</dbReference>
<dbReference type="OrthoDB" id="412781at2759"/>
<evidence type="ECO:0000313" key="4">
    <source>
        <dbReference type="Proteomes" id="UP000215902"/>
    </source>
</evidence>
<feature type="region of interest" description="Disordered" evidence="1">
    <location>
        <begin position="1860"/>
        <end position="1884"/>
    </location>
</feature>
<feature type="region of interest" description="Disordered" evidence="1">
    <location>
        <begin position="312"/>
        <end position="343"/>
    </location>
</feature>
<dbReference type="Proteomes" id="UP000215902">
    <property type="component" value="Unassembled WGS sequence"/>
</dbReference>
<proteinExistence type="predicted"/>
<dbReference type="STRING" id="282301.A0A267GZ92"/>
<feature type="region of interest" description="Disordered" evidence="1">
    <location>
        <begin position="1263"/>
        <end position="1282"/>
    </location>
</feature>
<dbReference type="SUPFAM" id="SSF48452">
    <property type="entry name" value="TPR-like"/>
    <property type="match status" value="1"/>
</dbReference>
<comment type="caution">
    <text evidence="3">The sequence shown here is derived from an EMBL/GenBank/DDBJ whole genome shotgun (WGS) entry which is preliminary data.</text>
</comment>
<evidence type="ECO:0000256" key="1">
    <source>
        <dbReference type="SAM" id="MobiDB-lite"/>
    </source>
</evidence>
<dbReference type="Gene3D" id="1.25.40.10">
    <property type="entry name" value="Tetratricopeptide repeat domain"/>
    <property type="match status" value="1"/>
</dbReference>
<dbReference type="PANTHER" id="PTHR23270">
    <property type="entry name" value="PROGRAMMED CELL DEATH PROTEIN 11 PRE-RRNA PROCESSING PROTEIN RRP5"/>
    <property type="match status" value="1"/>
</dbReference>
<dbReference type="InterPro" id="IPR045209">
    <property type="entry name" value="Rrp5"/>
</dbReference>
<dbReference type="EMBL" id="NIVC01000106">
    <property type="protein sequence ID" value="PAA90637.1"/>
    <property type="molecule type" value="Genomic_DNA"/>
</dbReference>
<dbReference type="InterPro" id="IPR011990">
    <property type="entry name" value="TPR-like_helical_dom_sf"/>
</dbReference>
<gene>
    <name evidence="3" type="ORF">BOX15_Mlig001251g1</name>
</gene>
<feature type="region of interest" description="Disordered" evidence="1">
    <location>
        <begin position="1448"/>
        <end position="1528"/>
    </location>
</feature>
<feature type="non-terminal residue" evidence="3">
    <location>
        <position position="1"/>
    </location>
</feature>
<dbReference type="GO" id="GO:0006364">
    <property type="term" value="P:rRNA processing"/>
    <property type="evidence" value="ECO:0007669"/>
    <property type="project" value="InterPro"/>
</dbReference>
<evidence type="ECO:0000259" key="2">
    <source>
        <dbReference type="PROSITE" id="PS50126"/>
    </source>
</evidence>
<feature type="domain" description="S1 motif" evidence="2">
    <location>
        <begin position="114"/>
        <end position="185"/>
    </location>
</feature>
<keyword evidence="4" id="KW-1185">Reference proteome</keyword>
<name>A0A267GZ92_9PLAT</name>
<feature type="region of interest" description="Disordered" evidence="1">
    <location>
        <begin position="1565"/>
        <end position="1609"/>
    </location>
</feature>
<dbReference type="GO" id="GO:0003723">
    <property type="term" value="F:RNA binding"/>
    <property type="evidence" value="ECO:0007669"/>
    <property type="project" value="TreeGrafter"/>
</dbReference>
<dbReference type="Gene3D" id="2.40.50.140">
    <property type="entry name" value="Nucleic acid-binding proteins"/>
    <property type="match status" value="3"/>
</dbReference>
<feature type="compositionally biased region" description="Acidic residues" evidence="1">
    <location>
        <begin position="1265"/>
        <end position="1281"/>
    </location>
</feature>
<dbReference type="GO" id="GO:0032040">
    <property type="term" value="C:small-subunit processome"/>
    <property type="evidence" value="ECO:0007669"/>
    <property type="project" value="TreeGrafter"/>
</dbReference>
<feature type="domain" description="S1 motif" evidence="2">
    <location>
        <begin position="763"/>
        <end position="833"/>
    </location>
</feature>
<dbReference type="InterPro" id="IPR003029">
    <property type="entry name" value="S1_domain"/>
</dbReference>
<feature type="domain" description="S1 motif" evidence="2">
    <location>
        <begin position="471"/>
        <end position="541"/>
    </location>
</feature>
<accession>A0A267GZ92</accession>
<protein>
    <recommendedName>
        <fullName evidence="2">S1 motif domain-containing protein</fullName>
    </recommendedName>
</protein>
<dbReference type="SMART" id="SM00316">
    <property type="entry name" value="S1"/>
    <property type="match status" value="7"/>
</dbReference>
<dbReference type="PANTHER" id="PTHR23270:SF10">
    <property type="entry name" value="PROTEIN RRP5 HOMOLOG"/>
    <property type="match status" value="1"/>
</dbReference>
<organism evidence="3 4">
    <name type="scientific">Macrostomum lignano</name>
    <dbReference type="NCBI Taxonomy" id="282301"/>
    <lineage>
        <taxon>Eukaryota</taxon>
        <taxon>Metazoa</taxon>
        <taxon>Spiralia</taxon>
        <taxon>Lophotrochozoa</taxon>
        <taxon>Platyhelminthes</taxon>
        <taxon>Rhabditophora</taxon>
        <taxon>Macrostomorpha</taxon>
        <taxon>Macrostomida</taxon>
        <taxon>Macrostomidae</taxon>
        <taxon>Macrostomum</taxon>
    </lineage>
</organism>
<evidence type="ECO:0000313" key="3">
    <source>
        <dbReference type="EMBL" id="PAA90637.1"/>
    </source>
</evidence>
<sequence>IMSTLVLGRIKDISFYDLQISLSEGKTGTVKVYNISNRYKSMLEDVVKDNQPKDMPVLTGMFSIGQYLPCLIAKPSDADASQSSGTGLAKNKLELSANPRDVNKSVPMHQLNSRMLLYGAIDSIEDHGFTIDLGVPGLVGFLPNSETTEYVARCNSGRQLCLGGLVPVRLLDSAPSNGASSLLASSPAMGLSLGETRIVRLTCHPAKLMSADRAWPETVPCSFDCLTPGAWLRARVHRVVDRANSKRTSGSGAGCLIAQFQGSMLCTVPKSHLIGKLSGYRQGDAILLTLVSIDQSTKTLIGSCLPHTLPPSVVAPTSDDTDDKDNVTDQVEQPKKKKQKKSSLELTPFSPSYYCIDRLSVGQTVKDAVVRKVNSIGQGATLWLPDAQMNCLIGPKHMPGADLNDQRQQDQGQVAKKKKKQGKALAAGLTVGDVVKVRIVDFSPMDNVAFGSLRPSVLELPFLRYEDVKLAAPITGTLLRYCKEGALVRVARNLRGLVPYLHLSDYPAKHQKHRHLEPDTELKCRVLSASAVDRKLILTAKPGLVRSEETPVTRLEQLLPGVLADCFVAKLDSNGILLAFYGAAKAWAPRTQLGLADSDSIEQVYYRGQVLRVRITRPAAGNRLPVASLLLEGKKSVPESQAAKNRSLLYKQLNKAGLGSLVSCRILAKQAGFFRVALITLSNEKDEFNWTNSIEARLPFEHLTDQAAYADALAKFRRIGDIVSPCVIWNLDASVVVSAKPSLVRFAKDGANFPKDFESIQVGDQLYGLAHQFKQYGWFVQLPAGFRGLAPVKALASEHPPFPLKDLFKAGQTVVAKVLEKNAEKQRCLLSLRVRDCARPVEDLDDSLLLLEETIKLLDSGGLCRNRALLPGSLVRVAVSATNAAETDLRFRKFRLLDSSSLEKSIAYKYTCTAAANQLLGADCTPGSRHKALVLSIDPNKRSVNLCLRPDLLNDLAAAQSTVRVADVQPGEAYPAEVLYAGFDYRMVALRLGPNTQQVAFLPARRHWNESYSASNPTVGSRIQVVVQRFVRGGSETDSRIYRLVALQSESAKSEGFRHLAPSAAKSGAALAKRKVTVGEAFAVRVMAITSCQLNVEDLHSRTKGRIFITEVTDSPQQMVSPLSNFSIGQELLARVVGIRSDRFHEDQSHPLGGKRSNLYELSARPSILNRPGNDFSDLFDLPPASVLPPMWLYVHHADPKLRKVSMYASIGRTVLVPYLDITSDIDQLAALSKSLPCGAALQAWRLPVETAASIGEMVSHDADADAEDHEDNSDDDDEESESFRVTCLGAKACEPLKAGDRVAAYVTSTSQFFYRACLPAGRSGQFHILDMDPSRPADIADLLSAAARRYGLPSRFSSRRAPFMLAEVIRVDRSFNNRPVHWLRPVSAANANHQQSADTTNSSFLIGYVARHCDRGLAVTFGGLTRTAVVPVPPRARRLFPIGRRVRCSSSRDSGGGGGGVNCSDNRHRPRLYRLEEPIPDAAEKPATTKPAATPTATAKTKSRRRRLSSSASVNDDAEDGARRTKTQRLDNGVVLVVHASNEKSSASKSGSYLPLDLADNESVDENEDVDVGESQNSSTASTKQNRRRSGSSSVANNKSEFESLVTREPSNASHWADYARYYVESGELDSARSIIERGLIAVGRLGAGDAADAGRKRLLRSLLLLESRAVAEAGEDPDAMDRLTQATYRACQMQDPGLIQLAVSSLLERGEANKAEAAAAKLRRARPDCPKAWRLQLEVKLRRGRNDDAKRLLFDQALSALPKRHHLGLLSGYAELACRYGRRADGVATFESLIESHPGRPELYLLYGRCLLLGGGGGGGIAAARELLAKAREILPDKSCSQLATLSDLIDNASSSMPTASVEGIPDGSAVVTGDEGLPLME</sequence>
<feature type="compositionally biased region" description="Low complexity" evidence="1">
    <location>
        <begin position="1486"/>
        <end position="1501"/>
    </location>
</feature>